<evidence type="ECO:0000256" key="3">
    <source>
        <dbReference type="ARBA" id="ARBA00022676"/>
    </source>
</evidence>
<comment type="caution">
    <text evidence="10">The sequence shown here is derived from an EMBL/GenBank/DDBJ whole genome shotgun (WGS) entry which is preliminary data.</text>
</comment>
<proteinExistence type="predicted"/>
<dbReference type="Proteomes" id="UP001201985">
    <property type="component" value="Unassembled WGS sequence"/>
</dbReference>
<keyword evidence="7 8" id="KW-0472">Membrane</keyword>
<keyword evidence="5 8" id="KW-0812">Transmembrane</keyword>
<feature type="domain" description="Glycosyltransferase RgtA/B/C/D-like" evidence="9">
    <location>
        <begin position="48"/>
        <end position="209"/>
    </location>
</feature>
<evidence type="ECO:0000256" key="7">
    <source>
        <dbReference type="ARBA" id="ARBA00023136"/>
    </source>
</evidence>
<accession>A0ABS9W269</accession>
<organism evidence="10 11">
    <name type="scientific">Teichococcus vastitatis</name>
    <dbReference type="NCBI Taxonomy" id="2307076"/>
    <lineage>
        <taxon>Bacteria</taxon>
        <taxon>Pseudomonadati</taxon>
        <taxon>Pseudomonadota</taxon>
        <taxon>Alphaproteobacteria</taxon>
        <taxon>Acetobacterales</taxon>
        <taxon>Roseomonadaceae</taxon>
        <taxon>Roseomonas</taxon>
    </lineage>
</organism>
<gene>
    <name evidence="10" type="ORF">MON41_06375</name>
</gene>
<keyword evidence="11" id="KW-1185">Reference proteome</keyword>
<protein>
    <submittedName>
        <fullName evidence="10">Glycosyltransferase family 39 protein</fullName>
    </submittedName>
</protein>
<sequence length="482" mass="52115">MTASARPWVLALGLLTALRLVAAMMLPPAPDEAYYWIWGRALALSYYDHPPMVALWTAAGSGLLGDTALGLRLLGPLSVAVASVLLARAGNALFPASGAGYWAAALLNGTLLFSAGSVLMTPDTPLLVFWCAALWAWVQAHLRQDGRWWLVFGVLAGCALLSKYTAAFLGLGVLIWMIAAPRARHWFRDWRLWAGGILAVVVFSPVLVWNAQHDWVSLVKQGGRAGSVGTGSALRYLGELIGGQIGLATPIIFVLCVAGIAVACRRFWRGDAAAGLLAAATIPAALVFLWQSTGSRVQGNWPAILYPSACLAAAGYLSPRWHRWRRWGISVGLVLTAMVLLQAALAPLPLPRRSDPTLARLGGWQDFANRVEELRLERGASFVAAEEYGLASELALHLPRGTPVIALGDRWDLFNLPEPPPGGRGLLIRSTRRGEAEPLWPQSEPAGEVSRRREGIEAERYRIYNVTVIGDGPRKVALPSRR</sequence>
<dbReference type="PANTHER" id="PTHR33908:SF11">
    <property type="entry name" value="MEMBRANE PROTEIN"/>
    <property type="match status" value="1"/>
</dbReference>
<feature type="transmembrane region" description="Helical" evidence="8">
    <location>
        <begin position="241"/>
        <end position="262"/>
    </location>
</feature>
<keyword evidence="6 8" id="KW-1133">Transmembrane helix</keyword>
<evidence type="ECO:0000256" key="5">
    <source>
        <dbReference type="ARBA" id="ARBA00022692"/>
    </source>
</evidence>
<dbReference type="PANTHER" id="PTHR33908">
    <property type="entry name" value="MANNOSYLTRANSFERASE YKCB-RELATED"/>
    <property type="match status" value="1"/>
</dbReference>
<feature type="transmembrane region" description="Helical" evidence="8">
    <location>
        <begin position="274"/>
        <end position="293"/>
    </location>
</feature>
<evidence type="ECO:0000256" key="6">
    <source>
        <dbReference type="ARBA" id="ARBA00022989"/>
    </source>
</evidence>
<dbReference type="RefSeq" id="WP_241792655.1">
    <property type="nucleotide sequence ID" value="NZ_JALBUU010000004.1"/>
</dbReference>
<feature type="transmembrane region" description="Helical" evidence="8">
    <location>
        <begin position="299"/>
        <end position="317"/>
    </location>
</feature>
<keyword evidence="3" id="KW-0328">Glycosyltransferase</keyword>
<evidence type="ECO:0000256" key="1">
    <source>
        <dbReference type="ARBA" id="ARBA00004651"/>
    </source>
</evidence>
<feature type="transmembrane region" description="Helical" evidence="8">
    <location>
        <begin position="99"/>
        <end position="119"/>
    </location>
</feature>
<name>A0ABS9W269_9PROT</name>
<evidence type="ECO:0000256" key="8">
    <source>
        <dbReference type="SAM" id="Phobius"/>
    </source>
</evidence>
<feature type="transmembrane region" description="Helical" evidence="8">
    <location>
        <begin position="190"/>
        <end position="209"/>
    </location>
</feature>
<evidence type="ECO:0000256" key="4">
    <source>
        <dbReference type="ARBA" id="ARBA00022679"/>
    </source>
</evidence>
<dbReference type="InterPro" id="IPR050297">
    <property type="entry name" value="LipidA_mod_glycosyltrf_83"/>
</dbReference>
<feature type="transmembrane region" description="Helical" evidence="8">
    <location>
        <begin position="329"/>
        <end position="350"/>
    </location>
</feature>
<evidence type="ECO:0000259" key="9">
    <source>
        <dbReference type="Pfam" id="PF13231"/>
    </source>
</evidence>
<evidence type="ECO:0000313" key="11">
    <source>
        <dbReference type="Proteomes" id="UP001201985"/>
    </source>
</evidence>
<dbReference type="Pfam" id="PF13231">
    <property type="entry name" value="PMT_2"/>
    <property type="match status" value="1"/>
</dbReference>
<dbReference type="EMBL" id="JALBUU010000004">
    <property type="protein sequence ID" value="MCI0753387.1"/>
    <property type="molecule type" value="Genomic_DNA"/>
</dbReference>
<reference evidence="10 11" key="1">
    <citation type="submission" date="2022-03" db="EMBL/GenBank/DDBJ databases">
        <title>Complete genome analysis of Roseomonas KG 17.1 : a prolific producer of plant growth promoters.</title>
        <authorList>
            <person name="Saadouli I."/>
            <person name="Najjari A."/>
            <person name="Mosbah A."/>
            <person name="Ouzari H.I."/>
        </authorList>
    </citation>
    <scope>NUCLEOTIDE SEQUENCE [LARGE SCALE GENOMIC DNA]</scope>
    <source>
        <strain evidence="10 11">KG17-1</strain>
    </source>
</reference>
<feature type="transmembrane region" description="Helical" evidence="8">
    <location>
        <begin position="69"/>
        <end position="87"/>
    </location>
</feature>
<comment type="subcellular location">
    <subcellularLocation>
        <location evidence="1">Cell membrane</location>
        <topology evidence="1">Multi-pass membrane protein</topology>
    </subcellularLocation>
</comment>
<evidence type="ECO:0000256" key="2">
    <source>
        <dbReference type="ARBA" id="ARBA00022475"/>
    </source>
</evidence>
<evidence type="ECO:0000313" key="10">
    <source>
        <dbReference type="EMBL" id="MCI0753387.1"/>
    </source>
</evidence>
<keyword evidence="4" id="KW-0808">Transferase</keyword>
<feature type="transmembrane region" description="Helical" evidence="8">
    <location>
        <begin position="148"/>
        <end position="178"/>
    </location>
</feature>
<dbReference type="InterPro" id="IPR038731">
    <property type="entry name" value="RgtA/B/C-like"/>
</dbReference>
<keyword evidence="2" id="KW-1003">Cell membrane</keyword>